<dbReference type="AlphaFoldDB" id="A0A844AST7"/>
<organism evidence="1 2">
    <name type="scientific">Tritonibacter aquimaris</name>
    <dbReference type="NCBI Taxonomy" id="2663379"/>
    <lineage>
        <taxon>Bacteria</taxon>
        <taxon>Pseudomonadati</taxon>
        <taxon>Pseudomonadota</taxon>
        <taxon>Alphaproteobacteria</taxon>
        <taxon>Rhodobacterales</taxon>
        <taxon>Paracoccaceae</taxon>
        <taxon>Tritonibacter</taxon>
    </lineage>
</organism>
<dbReference type="Proteomes" id="UP000436694">
    <property type="component" value="Unassembled WGS sequence"/>
</dbReference>
<proteinExistence type="predicted"/>
<gene>
    <name evidence="1" type="ORF">GG681_16120</name>
</gene>
<reference evidence="1 2" key="1">
    <citation type="submission" date="2019-10" db="EMBL/GenBank/DDBJ databases">
        <title>Epibacterium sp. nov., isolated from seawater.</title>
        <authorList>
            <person name="Zhang X."/>
            <person name="Li N."/>
        </authorList>
    </citation>
    <scope>NUCLEOTIDE SEQUENCE [LARGE SCALE GENOMIC DNA]</scope>
    <source>
        <strain evidence="1 2">SM1969</strain>
    </source>
</reference>
<sequence>MKRLILHIGFNKTGSTSIQTDLVLNADALQAQGVLYPNDASAPYMQRVQHLPLATAMSERRITWMAPKKRATLDQAYPSLHAALKQQQFETLLLSSESFGGLDMTPQNISWIKDQFADYHTTILAYIRRQDQYFLSRYQQDIKNGGTNRFEFCAHTKRRQLDFAHRLAPWRKIFGADRVIVRPFAPALWHEGVLLYDFLSALGLEYRGLQLSPPVNEGLDYRVVELLRRANELELPQQCWLRLCRGLKDIMPADFSPRKMQLSSTDSETLRQYYRNSNIRALEGSGIDVDLFFPAPDPGCAACLPPAELPEQLLFELVTALAQPNILGSSDPENRQ</sequence>
<name>A0A844AST7_9RHOB</name>
<evidence type="ECO:0000313" key="1">
    <source>
        <dbReference type="EMBL" id="MQY44173.1"/>
    </source>
</evidence>
<comment type="caution">
    <text evidence="1">The sequence shown here is derived from an EMBL/GenBank/DDBJ whole genome shotgun (WGS) entry which is preliminary data.</text>
</comment>
<keyword evidence="2" id="KW-1185">Reference proteome</keyword>
<accession>A0A844AST7</accession>
<dbReference type="SUPFAM" id="SSF52540">
    <property type="entry name" value="P-loop containing nucleoside triphosphate hydrolases"/>
    <property type="match status" value="1"/>
</dbReference>
<evidence type="ECO:0000313" key="2">
    <source>
        <dbReference type="Proteomes" id="UP000436694"/>
    </source>
</evidence>
<dbReference type="EMBL" id="WIXK01000011">
    <property type="protein sequence ID" value="MQY44173.1"/>
    <property type="molecule type" value="Genomic_DNA"/>
</dbReference>
<protein>
    <submittedName>
        <fullName evidence="1">Uncharacterized protein</fullName>
    </submittedName>
</protein>
<dbReference type="RefSeq" id="WP_153549065.1">
    <property type="nucleotide sequence ID" value="NZ_WIXK01000011.1"/>
</dbReference>
<dbReference type="InterPro" id="IPR027417">
    <property type="entry name" value="P-loop_NTPase"/>
</dbReference>